<comment type="caution">
    <text evidence="2">The sequence shown here is derived from an EMBL/GenBank/DDBJ whole genome shotgun (WGS) entry which is preliminary data.</text>
</comment>
<organism evidence="2">
    <name type="scientific">Tanacetum cinerariifolium</name>
    <name type="common">Dalmatian daisy</name>
    <name type="synonym">Chrysanthemum cinerariifolium</name>
    <dbReference type="NCBI Taxonomy" id="118510"/>
    <lineage>
        <taxon>Eukaryota</taxon>
        <taxon>Viridiplantae</taxon>
        <taxon>Streptophyta</taxon>
        <taxon>Embryophyta</taxon>
        <taxon>Tracheophyta</taxon>
        <taxon>Spermatophyta</taxon>
        <taxon>Magnoliopsida</taxon>
        <taxon>eudicotyledons</taxon>
        <taxon>Gunneridae</taxon>
        <taxon>Pentapetalae</taxon>
        <taxon>asterids</taxon>
        <taxon>campanulids</taxon>
        <taxon>Asterales</taxon>
        <taxon>Asteraceae</taxon>
        <taxon>Asteroideae</taxon>
        <taxon>Anthemideae</taxon>
        <taxon>Anthemidinae</taxon>
        <taxon>Tanacetum</taxon>
    </lineage>
</organism>
<gene>
    <name evidence="2" type="ORF">Tci_000051</name>
</gene>
<reference evidence="2" key="1">
    <citation type="journal article" date="2019" name="Sci. Rep.">
        <title>Draft genome of Tanacetum cinerariifolium, the natural source of mosquito coil.</title>
        <authorList>
            <person name="Yamashiro T."/>
            <person name="Shiraishi A."/>
            <person name="Satake H."/>
            <person name="Nakayama K."/>
        </authorList>
    </citation>
    <scope>NUCLEOTIDE SEQUENCE</scope>
</reference>
<proteinExistence type="predicted"/>
<feature type="region of interest" description="Disordered" evidence="1">
    <location>
        <begin position="163"/>
        <end position="184"/>
    </location>
</feature>
<feature type="region of interest" description="Disordered" evidence="1">
    <location>
        <begin position="202"/>
        <end position="293"/>
    </location>
</feature>
<sequence length="309" mass="32828">MPVMTCSQRTNRPSHGRPAATPGPPPHTYLVPAAGGKKRLARRPQAQSAAALDFRLAAQAARAHGRSDPGARRARHGAHAARRKPAAAGQAHPRRDRKPVPEKVAVRTAGGRPHVPRGRPRLPGQPVFAEPRCAAATRLAQQPRQDPQPRSPCGLRAAAVGRRHGPGHRQLGRAARTPAHVQAVRRPDHLRDARRLPVCAAHAQRRHDARRLSDPAARGAYPAAARLPGRDRRFSGSPGTAAQRGGGVGVLRPDPQHAGADRPGTDHRPPVRAPVRKTDATEGLQPAGEVPGHALLSVVARTRAPGART</sequence>
<feature type="compositionally biased region" description="Low complexity" evidence="1">
    <location>
        <begin position="215"/>
        <end position="227"/>
    </location>
</feature>
<dbReference type="AlphaFoldDB" id="A0A699GDQ2"/>
<name>A0A699GDQ2_TANCI</name>
<protein>
    <submittedName>
        <fullName evidence="2">Uncharacterized protein</fullName>
    </submittedName>
</protein>
<feature type="compositionally biased region" description="Polar residues" evidence="1">
    <location>
        <begin position="1"/>
        <end position="13"/>
    </location>
</feature>
<dbReference type="EMBL" id="BKCJ010000001">
    <property type="protein sequence ID" value="GEU28073.1"/>
    <property type="molecule type" value="Genomic_DNA"/>
</dbReference>
<accession>A0A699GDQ2</accession>
<feature type="compositionally biased region" description="Low complexity" evidence="1">
    <location>
        <begin position="46"/>
        <end position="62"/>
    </location>
</feature>
<evidence type="ECO:0000256" key="1">
    <source>
        <dbReference type="SAM" id="MobiDB-lite"/>
    </source>
</evidence>
<feature type="region of interest" description="Disordered" evidence="1">
    <location>
        <begin position="1"/>
        <end position="127"/>
    </location>
</feature>
<feature type="compositionally biased region" description="Basic and acidic residues" evidence="1">
    <location>
        <begin position="259"/>
        <end position="269"/>
    </location>
</feature>
<evidence type="ECO:0000313" key="2">
    <source>
        <dbReference type="EMBL" id="GEU28073.1"/>
    </source>
</evidence>
<feature type="compositionally biased region" description="Basic residues" evidence="1">
    <location>
        <begin position="72"/>
        <end position="85"/>
    </location>
</feature>